<sequence length="212" mass="24361">MDNFIGELDPRTVYDLNFTNHTLGVAKYKHYFGNNTVPMAEPMQHFKPAEYETHRKFLEEVGYMHAVSENLTHLLQPSQVIVIRISLRTIVKTNNYSLVLEAKHIINQAISRLLSAARLIRKSLLFVQTTDREMIADISGRVTKSGNNTNPFKKLPDRDFPIIFNIILWFSLSMALALAIVCYVVATIDPGYDSVIYRVSRKLVYRSNKKKI</sequence>
<dbReference type="GO" id="GO:0030177">
    <property type="term" value="P:positive regulation of Wnt signaling pathway"/>
    <property type="evidence" value="ECO:0007669"/>
    <property type="project" value="TreeGrafter"/>
</dbReference>
<keyword evidence="4" id="KW-1185">Reference proteome</keyword>
<keyword evidence="1" id="KW-0812">Transmembrane</keyword>
<dbReference type="GO" id="GO:0009897">
    <property type="term" value="C:external side of plasma membrane"/>
    <property type="evidence" value="ECO:0007669"/>
    <property type="project" value="TreeGrafter"/>
</dbReference>
<dbReference type="KEGG" id="dmo:Dmoj_GI20060"/>
<feature type="transmembrane region" description="Helical" evidence="1">
    <location>
        <begin position="162"/>
        <end position="186"/>
    </location>
</feature>
<dbReference type="PANTHER" id="PTHR13351">
    <property type="entry name" value="RENIN RECEPTOR"/>
    <property type="match status" value="1"/>
</dbReference>
<accession>B4KU35</accession>
<proteinExistence type="predicted"/>
<protein>
    <recommendedName>
        <fullName evidence="2">Renin receptor-like C-terminal transmembrane spanning segment domain-containing protein</fullName>
    </recommendedName>
</protein>
<dbReference type="PANTHER" id="PTHR13351:SF1">
    <property type="entry name" value="RENIN RECEPTOR"/>
    <property type="match status" value="1"/>
</dbReference>
<reference evidence="3 4" key="1">
    <citation type="journal article" date="2007" name="Nature">
        <title>Evolution of genes and genomes on the Drosophila phylogeny.</title>
        <authorList>
            <consortium name="Drosophila 12 Genomes Consortium"/>
            <person name="Clark A.G."/>
            <person name="Eisen M.B."/>
            <person name="Smith D.R."/>
            <person name="Bergman C.M."/>
            <person name="Oliver B."/>
            <person name="Markow T.A."/>
            <person name="Kaufman T.C."/>
            <person name="Kellis M."/>
            <person name="Gelbart W."/>
            <person name="Iyer V.N."/>
            <person name="Pollard D.A."/>
            <person name="Sackton T.B."/>
            <person name="Larracuente A.M."/>
            <person name="Singh N.D."/>
            <person name="Abad J.P."/>
            <person name="Abt D.N."/>
            <person name="Adryan B."/>
            <person name="Aguade M."/>
            <person name="Akashi H."/>
            <person name="Anderson W.W."/>
            <person name="Aquadro C.F."/>
            <person name="Ardell D.H."/>
            <person name="Arguello R."/>
            <person name="Artieri C.G."/>
            <person name="Barbash D.A."/>
            <person name="Barker D."/>
            <person name="Barsanti P."/>
            <person name="Batterham P."/>
            <person name="Batzoglou S."/>
            <person name="Begun D."/>
            <person name="Bhutkar A."/>
            <person name="Blanco E."/>
            <person name="Bosak S.A."/>
            <person name="Bradley R.K."/>
            <person name="Brand A.D."/>
            <person name="Brent M.R."/>
            <person name="Brooks A.N."/>
            <person name="Brown R.H."/>
            <person name="Butlin R.K."/>
            <person name="Caggese C."/>
            <person name="Calvi B.R."/>
            <person name="Bernardo de Carvalho A."/>
            <person name="Caspi A."/>
            <person name="Castrezana S."/>
            <person name="Celniker S.E."/>
            <person name="Chang J.L."/>
            <person name="Chapple C."/>
            <person name="Chatterji S."/>
            <person name="Chinwalla A."/>
            <person name="Civetta A."/>
            <person name="Clifton S.W."/>
            <person name="Comeron J.M."/>
            <person name="Costello J.C."/>
            <person name="Coyne J.A."/>
            <person name="Daub J."/>
            <person name="David R.G."/>
            <person name="Delcher A.L."/>
            <person name="Delehaunty K."/>
            <person name="Do C.B."/>
            <person name="Ebling H."/>
            <person name="Edwards K."/>
            <person name="Eickbush T."/>
            <person name="Evans J.D."/>
            <person name="Filipski A."/>
            <person name="Findeiss S."/>
            <person name="Freyhult E."/>
            <person name="Fulton L."/>
            <person name="Fulton R."/>
            <person name="Garcia A.C."/>
            <person name="Gardiner A."/>
            <person name="Garfield D.A."/>
            <person name="Garvin B.E."/>
            <person name="Gibson G."/>
            <person name="Gilbert D."/>
            <person name="Gnerre S."/>
            <person name="Godfrey J."/>
            <person name="Good R."/>
            <person name="Gotea V."/>
            <person name="Gravely B."/>
            <person name="Greenberg A.J."/>
            <person name="Griffiths-Jones S."/>
            <person name="Gross S."/>
            <person name="Guigo R."/>
            <person name="Gustafson E.A."/>
            <person name="Haerty W."/>
            <person name="Hahn M.W."/>
            <person name="Halligan D.L."/>
            <person name="Halpern A.L."/>
            <person name="Halter G.M."/>
            <person name="Han M.V."/>
            <person name="Heger A."/>
            <person name="Hillier L."/>
            <person name="Hinrichs A.S."/>
            <person name="Holmes I."/>
            <person name="Hoskins R.A."/>
            <person name="Hubisz M.J."/>
            <person name="Hultmark D."/>
            <person name="Huntley M.A."/>
            <person name="Jaffe D.B."/>
            <person name="Jagadeeshan S."/>
            <person name="Jeck W.R."/>
            <person name="Johnson J."/>
            <person name="Jones C.D."/>
            <person name="Jordan W.C."/>
            <person name="Karpen G.H."/>
            <person name="Kataoka E."/>
            <person name="Keightley P.D."/>
            <person name="Kheradpour P."/>
            <person name="Kirkness E.F."/>
            <person name="Koerich L.B."/>
            <person name="Kristiansen K."/>
            <person name="Kudrna D."/>
            <person name="Kulathinal R.J."/>
            <person name="Kumar S."/>
            <person name="Kwok R."/>
            <person name="Lander E."/>
            <person name="Langley C.H."/>
            <person name="Lapoint R."/>
            <person name="Lazzaro B.P."/>
            <person name="Lee S.J."/>
            <person name="Levesque L."/>
            <person name="Li R."/>
            <person name="Lin C.F."/>
            <person name="Lin M.F."/>
            <person name="Lindblad-Toh K."/>
            <person name="Llopart A."/>
            <person name="Long M."/>
            <person name="Low L."/>
            <person name="Lozovsky E."/>
            <person name="Lu J."/>
            <person name="Luo M."/>
            <person name="Machado C.A."/>
            <person name="Makalowski W."/>
            <person name="Marzo M."/>
            <person name="Matsuda M."/>
            <person name="Matzkin L."/>
            <person name="McAllister B."/>
            <person name="McBride C.S."/>
            <person name="McKernan B."/>
            <person name="McKernan K."/>
            <person name="Mendez-Lago M."/>
            <person name="Minx P."/>
            <person name="Mollenhauer M.U."/>
            <person name="Montooth K."/>
            <person name="Mount S.M."/>
            <person name="Mu X."/>
            <person name="Myers E."/>
            <person name="Negre B."/>
            <person name="Newfeld S."/>
            <person name="Nielsen R."/>
            <person name="Noor M.A."/>
            <person name="O'Grady P."/>
            <person name="Pachter L."/>
            <person name="Papaceit M."/>
            <person name="Parisi M.J."/>
            <person name="Parisi M."/>
            <person name="Parts L."/>
            <person name="Pedersen J.S."/>
            <person name="Pesole G."/>
            <person name="Phillippy A.M."/>
            <person name="Ponting C.P."/>
            <person name="Pop M."/>
            <person name="Porcelli D."/>
            <person name="Powell J.R."/>
            <person name="Prohaska S."/>
            <person name="Pruitt K."/>
            <person name="Puig M."/>
            <person name="Quesneville H."/>
            <person name="Ram K.R."/>
            <person name="Rand D."/>
            <person name="Rasmussen M.D."/>
            <person name="Reed L.K."/>
            <person name="Reenan R."/>
            <person name="Reily A."/>
            <person name="Remington K.A."/>
            <person name="Rieger T.T."/>
            <person name="Ritchie M.G."/>
            <person name="Robin C."/>
            <person name="Rogers Y.H."/>
            <person name="Rohde C."/>
            <person name="Rozas J."/>
            <person name="Rubenfield M.J."/>
            <person name="Ruiz A."/>
            <person name="Russo S."/>
            <person name="Salzberg S.L."/>
            <person name="Sanchez-Gracia A."/>
            <person name="Saranga D.J."/>
            <person name="Sato H."/>
            <person name="Schaeffer S.W."/>
            <person name="Schatz M.C."/>
            <person name="Schlenke T."/>
            <person name="Schwartz R."/>
            <person name="Segarra C."/>
            <person name="Singh R.S."/>
            <person name="Sirot L."/>
            <person name="Sirota M."/>
            <person name="Sisneros N.B."/>
            <person name="Smith C.D."/>
            <person name="Smith T.F."/>
            <person name="Spieth J."/>
            <person name="Stage D.E."/>
            <person name="Stark A."/>
            <person name="Stephan W."/>
            <person name="Strausberg R.L."/>
            <person name="Strempel S."/>
            <person name="Sturgill D."/>
            <person name="Sutton G."/>
            <person name="Sutton G.G."/>
            <person name="Tao W."/>
            <person name="Teichmann S."/>
            <person name="Tobari Y.N."/>
            <person name="Tomimura Y."/>
            <person name="Tsolas J.M."/>
            <person name="Valente V.L."/>
            <person name="Venter E."/>
            <person name="Venter J.C."/>
            <person name="Vicario S."/>
            <person name="Vieira F.G."/>
            <person name="Vilella A.J."/>
            <person name="Villasante A."/>
            <person name="Walenz B."/>
            <person name="Wang J."/>
            <person name="Wasserman M."/>
            <person name="Watts T."/>
            <person name="Wilson D."/>
            <person name="Wilson R.K."/>
            <person name="Wing R.A."/>
            <person name="Wolfner M.F."/>
            <person name="Wong A."/>
            <person name="Wong G.K."/>
            <person name="Wu C.I."/>
            <person name="Wu G."/>
            <person name="Yamamoto D."/>
            <person name="Yang H.P."/>
            <person name="Yang S.P."/>
            <person name="Yorke J.A."/>
            <person name="Yoshida K."/>
            <person name="Zdobnov E."/>
            <person name="Zhang P."/>
            <person name="Zhang Y."/>
            <person name="Zimin A.V."/>
            <person name="Baldwin J."/>
            <person name="Abdouelleil A."/>
            <person name="Abdulkadir J."/>
            <person name="Abebe A."/>
            <person name="Abera B."/>
            <person name="Abreu J."/>
            <person name="Acer S.C."/>
            <person name="Aftuck L."/>
            <person name="Alexander A."/>
            <person name="An P."/>
            <person name="Anderson E."/>
            <person name="Anderson S."/>
            <person name="Arachi H."/>
            <person name="Azer M."/>
            <person name="Bachantsang P."/>
            <person name="Barry A."/>
            <person name="Bayul T."/>
            <person name="Berlin A."/>
            <person name="Bessette D."/>
            <person name="Bloom T."/>
            <person name="Blye J."/>
            <person name="Boguslavskiy L."/>
            <person name="Bonnet C."/>
            <person name="Boukhgalter B."/>
            <person name="Bourzgui I."/>
            <person name="Brown A."/>
            <person name="Cahill P."/>
            <person name="Channer S."/>
            <person name="Cheshatsang Y."/>
            <person name="Chuda L."/>
            <person name="Citroen M."/>
            <person name="Collymore A."/>
            <person name="Cooke P."/>
            <person name="Costello M."/>
            <person name="D'Aco K."/>
            <person name="Daza R."/>
            <person name="De Haan G."/>
            <person name="DeGray S."/>
            <person name="DeMaso C."/>
            <person name="Dhargay N."/>
            <person name="Dooley K."/>
            <person name="Dooley E."/>
            <person name="Doricent M."/>
            <person name="Dorje P."/>
            <person name="Dorjee K."/>
            <person name="Dupes A."/>
            <person name="Elong R."/>
            <person name="Falk J."/>
            <person name="Farina A."/>
            <person name="Faro S."/>
            <person name="Ferguson D."/>
            <person name="Fisher S."/>
            <person name="Foley C.D."/>
            <person name="Franke A."/>
            <person name="Friedrich D."/>
            <person name="Gadbois L."/>
            <person name="Gearin G."/>
            <person name="Gearin C.R."/>
            <person name="Giannoukos G."/>
            <person name="Goode T."/>
            <person name="Graham J."/>
            <person name="Grandbois E."/>
            <person name="Grewal S."/>
            <person name="Gyaltsen K."/>
            <person name="Hafez N."/>
            <person name="Hagos B."/>
            <person name="Hall J."/>
            <person name="Henson C."/>
            <person name="Hollinger A."/>
            <person name="Honan T."/>
            <person name="Huard M.D."/>
            <person name="Hughes L."/>
            <person name="Hurhula B."/>
            <person name="Husby M.E."/>
            <person name="Kamat A."/>
            <person name="Kanga B."/>
            <person name="Kashin S."/>
            <person name="Khazanovich D."/>
            <person name="Kisner P."/>
            <person name="Lance K."/>
            <person name="Lara M."/>
            <person name="Lee W."/>
            <person name="Lennon N."/>
            <person name="Letendre F."/>
            <person name="LeVine R."/>
            <person name="Lipovsky A."/>
            <person name="Liu X."/>
            <person name="Liu J."/>
            <person name="Liu S."/>
            <person name="Lokyitsang T."/>
            <person name="Lokyitsang Y."/>
            <person name="Lubonja R."/>
            <person name="Lui A."/>
            <person name="MacDonald P."/>
            <person name="Magnisalis V."/>
            <person name="Maru K."/>
            <person name="Matthews C."/>
            <person name="McCusker W."/>
            <person name="McDonough S."/>
            <person name="Mehta T."/>
            <person name="Meldrim J."/>
            <person name="Meneus L."/>
            <person name="Mihai O."/>
            <person name="Mihalev A."/>
            <person name="Mihova T."/>
            <person name="Mittelman R."/>
            <person name="Mlenga V."/>
            <person name="Montmayeur A."/>
            <person name="Mulrain L."/>
            <person name="Navidi A."/>
            <person name="Naylor J."/>
            <person name="Negash T."/>
            <person name="Nguyen T."/>
            <person name="Nguyen N."/>
            <person name="Nicol R."/>
            <person name="Norbu C."/>
            <person name="Norbu N."/>
            <person name="Novod N."/>
            <person name="O'Neill B."/>
            <person name="Osman S."/>
            <person name="Markiewicz E."/>
            <person name="Oyono O.L."/>
            <person name="Patti C."/>
            <person name="Phunkhang P."/>
            <person name="Pierre F."/>
            <person name="Priest M."/>
            <person name="Raghuraman S."/>
            <person name="Rege F."/>
            <person name="Reyes R."/>
            <person name="Rise C."/>
            <person name="Rogov P."/>
            <person name="Ross K."/>
            <person name="Ryan E."/>
            <person name="Settipalli S."/>
            <person name="Shea T."/>
            <person name="Sherpa N."/>
            <person name="Shi L."/>
            <person name="Shih D."/>
            <person name="Sparrow T."/>
            <person name="Spaulding J."/>
            <person name="Stalker J."/>
            <person name="Stange-Thomann N."/>
            <person name="Stavropoulos S."/>
            <person name="Stone C."/>
            <person name="Strader C."/>
            <person name="Tesfaye S."/>
            <person name="Thomson T."/>
            <person name="Thoulutsang Y."/>
            <person name="Thoulutsang D."/>
            <person name="Topham K."/>
            <person name="Topping I."/>
            <person name="Tsamla T."/>
            <person name="Vassiliev H."/>
            <person name="Vo A."/>
            <person name="Wangchuk T."/>
            <person name="Wangdi T."/>
            <person name="Weiand M."/>
            <person name="Wilkinson J."/>
            <person name="Wilson A."/>
            <person name="Yadav S."/>
            <person name="Young G."/>
            <person name="Yu Q."/>
            <person name="Zembek L."/>
            <person name="Zhong D."/>
            <person name="Zimmer A."/>
            <person name="Zwirko Z."/>
            <person name="Jaffe D.B."/>
            <person name="Alvarez P."/>
            <person name="Brockman W."/>
            <person name="Butler J."/>
            <person name="Chin C."/>
            <person name="Gnerre S."/>
            <person name="Grabherr M."/>
            <person name="Kleber M."/>
            <person name="Mauceli E."/>
            <person name="MacCallum I."/>
        </authorList>
    </citation>
    <scope>NUCLEOTIDE SEQUENCE [LARGE SCALE GENOMIC DNA]</scope>
    <source>
        <strain evidence="4">Tucson 15081-1352.22</strain>
    </source>
</reference>
<evidence type="ECO:0000256" key="1">
    <source>
        <dbReference type="SAM" id="Phobius"/>
    </source>
</evidence>
<evidence type="ECO:0000313" key="4">
    <source>
        <dbReference type="Proteomes" id="UP000009192"/>
    </source>
</evidence>
<dbReference type="Pfam" id="PF07850">
    <property type="entry name" value="Renin_r"/>
    <property type="match status" value="1"/>
</dbReference>
<evidence type="ECO:0000313" key="3">
    <source>
        <dbReference type="EMBL" id="EDW08612.2"/>
    </source>
</evidence>
<dbReference type="GO" id="GO:0038023">
    <property type="term" value="F:signaling receptor activity"/>
    <property type="evidence" value="ECO:0007669"/>
    <property type="project" value="InterPro"/>
</dbReference>
<dbReference type="InterPro" id="IPR056780">
    <property type="entry name" value="Renin_r_C"/>
</dbReference>
<dbReference type="OrthoDB" id="7866065at2759"/>
<dbReference type="EMBL" id="CH933808">
    <property type="protein sequence ID" value="EDW08612.2"/>
    <property type="molecule type" value="Genomic_DNA"/>
</dbReference>
<dbReference type="InParanoid" id="B4KU35"/>
<dbReference type="HOGENOM" id="CLU_065819_0_0_1"/>
<dbReference type="Proteomes" id="UP000009192">
    <property type="component" value="Unassembled WGS sequence"/>
</dbReference>
<keyword evidence="1" id="KW-0472">Membrane</keyword>
<feature type="domain" description="Renin receptor-like C-terminal transmembrane spanning segment" evidence="2">
    <location>
        <begin position="157"/>
        <end position="200"/>
    </location>
</feature>
<dbReference type="AlphaFoldDB" id="B4KU35"/>
<name>B4KU35_DROMO</name>
<gene>
    <name evidence="3" type="primary">Dmoj\GI20060</name>
    <name evidence="3" type="ORF">Dmoj_GI20060</name>
</gene>
<evidence type="ECO:0000259" key="2">
    <source>
        <dbReference type="Pfam" id="PF07850"/>
    </source>
</evidence>
<dbReference type="InterPro" id="IPR012493">
    <property type="entry name" value="Renin_rcpt"/>
</dbReference>
<dbReference type="eggNOG" id="KOG4737">
    <property type="taxonomic scope" value="Eukaryota"/>
</dbReference>
<keyword evidence="1" id="KW-1133">Transmembrane helix</keyword>
<organism evidence="3 4">
    <name type="scientific">Drosophila mojavensis</name>
    <name type="common">Fruit fly</name>
    <dbReference type="NCBI Taxonomy" id="7230"/>
    <lineage>
        <taxon>Eukaryota</taxon>
        <taxon>Metazoa</taxon>
        <taxon>Ecdysozoa</taxon>
        <taxon>Arthropoda</taxon>
        <taxon>Hexapoda</taxon>
        <taxon>Insecta</taxon>
        <taxon>Pterygota</taxon>
        <taxon>Neoptera</taxon>
        <taxon>Endopterygota</taxon>
        <taxon>Diptera</taxon>
        <taxon>Brachycera</taxon>
        <taxon>Muscomorpha</taxon>
        <taxon>Ephydroidea</taxon>
        <taxon>Drosophilidae</taxon>
        <taxon>Drosophila</taxon>
    </lineage>
</organism>